<dbReference type="AlphaFoldDB" id="A0A1H7MY79"/>
<keyword evidence="2" id="KW-1185">Reference proteome</keyword>
<accession>A0A1H7MY79</accession>
<gene>
    <name evidence="1" type="ORF">SAMN05444515_11098</name>
</gene>
<sequence length="48" mass="5313">MSFPRYPGYKHHNTPKPIPQPALVTLKSGDYFFGTFAAGQVVVLPSHL</sequence>
<dbReference type="Proteomes" id="UP000199256">
    <property type="component" value="Unassembled WGS sequence"/>
</dbReference>
<dbReference type="EMBL" id="FOAA01000010">
    <property type="protein sequence ID" value="SEL16272.1"/>
    <property type="molecule type" value="Genomic_DNA"/>
</dbReference>
<reference evidence="2" key="1">
    <citation type="submission" date="2016-10" db="EMBL/GenBank/DDBJ databases">
        <authorList>
            <person name="Varghese N."/>
            <person name="Submissions S."/>
        </authorList>
    </citation>
    <scope>NUCLEOTIDE SEQUENCE [LARGE SCALE GENOMIC DNA]</scope>
    <source>
        <strain evidence="2">DSM 241</strain>
    </source>
</reference>
<evidence type="ECO:0000313" key="2">
    <source>
        <dbReference type="Proteomes" id="UP000199256"/>
    </source>
</evidence>
<name>A0A1H7MY79_9GAMM</name>
<organism evidence="1 2">
    <name type="scientific">Ectothiorhodospira marina</name>
    <dbReference type="NCBI Taxonomy" id="1396821"/>
    <lineage>
        <taxon>Bacteria</taxon>
        <taxon>Pseudomonadati</taxon>
        <taxon>Pseudomonadota</taxon>
        <taxon>Gammaproteobacteria</taxon>
        <taxon>Chromatiales</taxon>
        <taxon>Ectothiorhodospiraceae</taxon>
        <taxon>Ectothiorhodospira</taxon>
    </lineage>
</organism>
<evidence type="ECO:0000313" key="1">
    <source>
        <dbReference type="EMBL" id="SEL16272.1"/>
    </source>
</evidence>
<protein>
    <submittedName>
        <fullName evidence="1">Uncharacterized protein</fullName>
    </submittedName>
</protein>
<proteinExistence type="predicted"/>
<dbReference type="STRING" id="1396821.SAMN05444515_11098"/>